<evidence type="ECO:0000313" key="4">
    <source>
        <dbReference type="Proteomes" id="UP001175261"/>
    </source>
</evidence>
<feature type="transmembrane region" description="Helical" evidence="2">
    <location>
        <begin position="85"/>
        <end position="112"/>
    </location>
</feature>
<sequence length="203" mass="21784">MVNTTIKTSAPVVGAGYLSVFWLCLLIDTFSNSFLGGLGTFLITAPVVGSLLALLIVEAVVCLGIPSQRAQDWWNYVHETTGGALIVSVMSLPWILAIATLGLLVVVSFWLGGGAIKAPLDWIAKMPILGPFVALLLALSFVAVAVMLFAYVAFLTFASVMRLVRAPRTGYVENSMPIYAQGPREDDEAVESGEFGRWESNRG</sequence>
<evidence type="ECO:0000256" key="1">
    <source>
        <dbReference type="SAM" id="MobiDB-lite"/>
    </source>
</evidence>
<evidence type="ECO:0000313" key="3">
    <source>
        <dbReference type="EMBL" id="KAK0391880.1"/>
    </source>
</evidence>
<accession>A0AA39LCB1</accession>
<dbReference type="AlphaFoldDB" id="A0AA39LCB1"/>
<comment type="caution">
    <text evidence="3">The sequence shown here is derived from an EMBL/GenBank/DDBJ whole genome shotgun (WGS) entry which is preliminary data.</text>
</comment>
<keyword evidence="2" id="KW-0472">Membrane</keyword>
<evidence type="ECO:0000256" key="2">
    <source>
        <dbReference type="SAM" id="Phobius"/>
    </source>
</evidence>
<feature type="transmembrane region" description="Helical" evidence="2">
    <location>
        <begin position="12"/>
        <end position="35"/>
    </location>
</feature>
<feature type="compositionally biased region" description="Basic and acidic residues" evidence="1">
    <location>
        <begin position="194"/>
        <end position="203"/>
    </location>
</feature>
<keyword evidence="2" id="KW-1133">Transmembrane helix</keyword>
<organism evidence="3 4">
    <name type="scientific">Sarocladium strictum</name>
    <name type="common">Black bundle disease fungus</name>
    <name type="synonym">Acremonium strictum</name>
    <dbReference type="NCBI Taxonomy" id="5046"/>
    <lineage>
        <taxon>Eukaryota</taxon>
        <taxon>Fungi</taxon>
        <taxon>Dikarya</taxon>
        <taxon>Ascomycota</taxon>
        <taxon>Pezizomycotina</taxon>
        <taxon>Sordariomycetes</taxon>
        <taxon>Hypocreomycetidae</taxon>
        <taxon>Hypocreales</taxon>
        <taxon>Sarocladiaceae</taxon>
        <taxon>Sarocladium</taxon>
    </lineage>
</organism>
<name>A0AA39LCB1_SARSR</name>
<proteinExistence type="predicted"/>
<reference evidence="3" key="1">
    <citation type="submission" date="2022-10" db="EMBL/GenBank/DDBJ databases">
        <title>Determination and structural analysis of whole genome sequence of Sarocladium strictum F4-1.</title>
        <authorList>
            <person name="Hu L."/>
            <person name="Jiang Y."/>
        </authorList>
    </citation>
    <scope>NUCLEOTIDE SEQUENCE</scope>
    <source>
        <strain evidence="3">F4-1</strain>
    </source>
</reference>
<keyword evidence="4" id="KW-1185">Reference proteome</keyword>
<dbReference type="Proteomes" id="UP001175261">
    <property type="component" value="Unassembled WGS sequence"/>
</dbReference>
<dbReference type="EMBL" id="JAPDFR010000001">
    <property type="protein sequence ID" value="KAK0391880.1"/>
    <property type="molecule type" value="Genomic_DNA"/>
</dbReference>
<protein>
    <submittedName>
        <fullName evidence="3">Uncharacterized protein</fullName>
    </submittedName>
</protein>
<feature type="transmembrane region" description="Helical" evidence="2">
    <location>
        <begin position="132"/>
        <end position="158"/>
    </location>
</feature>
<feature type="region of interest" description="Disordered" evidence="1">
    <location>
        <begin position="183"/>
        <end position="203"/>
    </location>
</feature>
<keyword evidence="2" id="KW-0812">Transmembrane</keyword>
<feature type="transmembrane region" description="Helical" evidence="2">
    <location>
        <begin position="41"/>
        <end position="65"/>
    </location>
</feature>
<gene>
    <name evidence="3" type="ORF">NLU13_1378</name>
</gene>